<dbReference type="CDD" id="cd14668">
    <property type="entry name" value="mlta_B"/>
    <property type="match status" value="1"/>
</dbReference>
<dbReference type="SUPFAM" id="SSF50685">
    <property type="entry name" value="Barwin-like endoglucanases"/>
    <property type="match status" value="1"/>
</dbReference>
<keyword evidence="10" id="KW-1185">Reference proteome</keyword>
<organism evidence="9 10">
    <name type="scientific">Methylophilus flavus</name>
    <dbReference type="NCBI Taxonomy" id="640084"/>
    <lineage>
        <taxon>Bacteria</taxon>
        <taxon>Pseudomonadati</taxon>
        <taxon>Pseudomonadota</taxon>
        <taxon>Betaproteobacteria</taxon>
        <taxon>Nitrosomonadales</taxon>
        <taxon>Methylophilaceae</taxon>
        <taxon>Methylophilus</taxon>
    </lineage>
</organism>
<dbReference type="RefSeq" id="WP_379034079.1">
    <property type="nucleotide sequence ID" value="NZ_JBHTLN010000002.1"/>
</dbReference>
<dbReference type="SMART" id="SM00925">
    <property type="entry name" value="MltA"/>
    <property type="match status" value="1"/>
</dbReference>
<sequence>MRLFGLSQLGLLVGLLLLAGCQTNAPLPPKKSPPKAPTSVPVVPQKPDASAIDLKPPTQQYALLNPASWSEIPGLENENWLASWTAWLQSCQGLKKKPDWQAVCTAAQAVKADDAAAIQAYWQQYFNVYATQQVDGAPQGLITGYYQPVLKGARAASERFPVPLYKVPGDLITVNLSNLFPDLKYKRVRGRVQGQTLVPYYTRTEIDQLQSPLLGNELIWVNDAVEAFFLQVQGSGIVELENGERVPVGYADQNGHPYQSIGKVLVERGELTASEASMQGIKTWGQQHPEQLQGLLNTNPSYVFFKLLPAGLSGPLGALGVPLTAARSIAVDPFYIPLGAPVFMATTQPYPDTEMPLQQLMLAQDTGGAIKGGVRADIYWGEGESAGKLAGAMRQQGQLWVWLPKTFKLPQQ</sequence>
<evidence type="ECO:0000256" key="4">
    <source>
        <dbReference type="ARBA" id="ARBA00023316"/>
    </source>
</evidence>
<dbReference type="Gene3D" id="2.40.240.50">
    <property type="entry name" value="Barwin-like endoglucanases"/>
    <property type="match status" value="1"/>
</dbReference>
<keyword evidence="4" id="KW-0961">Cell wall biogenesis/degradation</keyword>
<dbReference type="InterPro" id="IPR036908">
    <property type="entry name" value="RlpA-like_sf"/>
</dbReference>
<reference evidence="10" key="1">
    <citation type="journal article" date="2019" name="Int. J. Syst. Evol. Microbiol.">
        <title>The Global Catalogue of Microorganisms (GCM) 10K type strain sequencing project: providing services to taxonomists for standard genome sequencing and annotation.</title>
        <authorList>
            <consortium name="The Broad Institute Genomics Platform"/>
            <consortium name="The Broad Institute Genome Sequencing Center for Infectious Disease"/>
            <person name="Wu L."/>
            <person name="Ma J."/>
        </authorList>
    </citation>
    <scope>NUCLEOTIDE SEQUENCE [LARGE SCALE GENOMIC DNA]</scope>
    <source>
        <strain evidence="10">CCUG 58411</strain>
    </source>
</reference>
<dbReference type="PIRSF" id="PIRSF019422">
    <property type="entry name" value="MltA"/>
    <property type="match status" value="1"/>
</dbReference>
<proteinExistence type="predicted"/>
<dbReference type="InterPro" id="IPR005300">
    <property type="entry name" value="MltA_B"/>
</dbReference>
<dbReference type="EMBL" id="JBHTLN010000002">
    <property type="protein sequence ID" value="MFD1122884.1"/>
    <property type="molecule type" value="Genomic_DNA"/>
</dbReference>
<dbReference type="PANTHER" id="PTHR30124">
    <property type="entry name" value="MEMBRANE-BOUND LYTIC MUREIN TRANSGLYCOSYLASE A"/>
    <property type="match status" value="1"/>
</dbReference>
<evidence type="ECO:0000256" key="1">
    <source>
        <dbReference type="ARBA" id="ARBA00001420"/>
    </source>
</evidence>
<dbReference type="Pfam" id="PF03562">
    <property type="entry name" value="MltA"/>
    <property type="match status" value="1"/>
</dbReference>
<dbReference type="Proteomes" id="UP001597206">
    <property type="component" value="Unassembled WGS sequence"/>
</dbReference>
<feature type="signal peptide" evidence="7">
    <location>
        <begin position="1"/>
        <end position="25"/>
    </location>
</feature>
<evidence type="ECO:0000256" key="5">
    <source>
        <dbReference type="ARBA" id="ARBA00030918"/>
    </source>
</evidence>
<comment type="caution">
    <text evidence="9">The sequence shown here is derived from an EMBL/GenBank/DDBJ whole genome shotgun (WGS) entry which is preliminary data.</text>
</comment>
<gene>
    <name evidence="9" type="ORF">ACFQ2T_10250</name>
</gene>
<dbReference type="InterPro" id="IPR026044">
    <property type="entry name" value="MltA"/>
</dbReference>
<feature type="chain" id="PRO_5046322290" description="peptidoglycan lytic exotransglycosylase" evidence="7">
    <location>
        <begin position="26"/>
        <end position="412"/>
    </location>
</feature>
<protein>
    <recommendedName>
        <fullName evidence="2">peptidoglycan lytic exotransglycosylase</fullName>
        <ecNumber evidence="2">4.2.2.n1</ecNumber>
    </recommendedName>
    <alternativeName>
        <fullName evidence="5">Murein hydrolase A</fullName>
    </alternativeName>
</protein>
<comment type="catalytic activity">
    <reaction evidence="1">
        <text>Exolytic cleavage of the (1-&gt;4)-beta-glycosidic linkage between N-acetylmuramic acid (MurNAc) and N-acetylglucosamine (GlcNAc) residues in peptidoglycan, from either the reducing or the non-reducing ends of the peptidoglycan chains, with concomitant formation of a 1,6-anhydrobond in the MurNAc residue.</text>
        <dbReference type="EC" id="4.2.2.n1"/>
    </reaction>
</comment>
<dbReference type="CDD" id="cd14485">
    <property type="entry name" value="mltA_like_LT_A"/>
    <property type="match status" value="1"/>
</dbReference>
<dbReference type="PANTHER" id="PTHR30124:SF0">
    <property type="entry name" value="MEMBRANE-BOUND LYTIC MUREIN TRANSGLYCOSYLASE A"/>
    <property type="match status" value="1"/>
</dbReference>
<dbReference type="Pfam" id="PF06725">
    <property type="entry name" value="3D"/>
    <property type="match status" value="1"/>
</dbReference>
<dbReference type="InterPro" id="IPR010611">
    <property type="entry name" value="3D_dom"/>
</dbReference>
<evidence type="ECO:0000256" key="2">
    <source>
        <dbReference type="ARBA" id="ARBA00012587"/>
    </source>
</evidence>
<evidence type="ECO:0000256" key="3">
    <source>
        <dbReference type="ARBA" id="ARBA00023239"/>
    </source>
</evidence>
<accession>A0ABW3P9G2</accession>
<keyword evidence="3" id="KW-0456">Lyase</keyword>
<name>A0ABW3P9G2_9PROT</name>
<keyword evidence="7" id="KW-0732">Signal</keyword>
<evidence type="ECO:0000259" key="8">
    <source>
        <dbReference type="SMART" id="SM00925"/>
    </source>
</evidence>
<evidence type="ECO:0000256" key="7">
    <source>
        <dbReference type="SAM" id="SignalP"/>
    </source>
</evidence>
<feature type="region of interest" description="Disordered" evidence="6">
    <location>
        <begin position="26"/>
        <end position="49"/>
    </location>
</feature>
<evidence type="ECO:0000256" key="6">
    <source>
        <dbReference type="SAM" id="MobiDB-lite"/>
    </source>
</evidence>
<evidence type="ECO:0000313" key="9">
    <source>
        <dbReference type="EMBL" id="MFD1122884.1"/>
    </source>
</evidence>
<dbReference type="PROSITE" id="PS51257">
    <property type="entry name" value="PROKAR_LIPOPROTEIN"/>
    <property type="match status" value="1"/>
</dbReference>
<evidence type="ECO:0000313" key="10">
    <source>
        <dbReference type="Proteomes" id="UP001597206"/>
    </source>
</evidence>
<feature type="compositionally biased region" description="Pro residues" evidence="6">
    <location>
        <begin position="26"/>
        <end position="36"/>
    </location>
</feature>
<feature type="domain" description="Lytic transglycosylase MltA" evidence="8">
    <location>
        <begin position="149"/>
        <end position="306"/>
    </location>
</feature>
<dbReference type="Gene3D" id="2.40.40.10">
    <property type="entry name" value="RlpA-like domain"/>
    <property type="match status" value="1"/>
</dbReference>
<dbReference type="EC" id="4.2.2.n1" evidence="2"/>